<dbReference type="CDD" id="cd19152">
    <property type="entry name" value="AKR_AKR15A"/>
    <property type="match status" value="1"/>
</dbReference>
<evidence type="ECO:0000259" key="1">
    <source>
        <dbReference type="Pfam" id="PF00248"/>
    </source>
</evidence>
<dbReference type="SUPFAM" id="SSF51430">
    <property type="entry name" value="NAD(P)-linked oxidoreductase"/>
    <property type="match status" value="1"/>
</dbReference>
<gene>
    <name evidence="2" type="ORF">C4F40_14285</name>
</gene>
<evidence type="ECO:0000313" key="3">
    <source>
        <dbReference type="Proteomes" id="UP000618319"/>
    </source>
</evidence>
<sequence>MNAEQKAFTLPKVIFGTSSLGNLYEIVPQETKRAIVNECVAHAEGSIVFDTAGKYGAGLALEALGSCLSELGVDPSKVIISNKLGWYRVPLTTEEPTFEPGVWKGLMHDAVQRISYEGIMDCFHQGNGLLGAYQAQLVSVHDPDEYLANATTKEEEEAYYQDILGAYKALAELKDAGQVLGIGVGSKQWKVIERISKDIDLDWVMIANSLTVYDHPQDLMRFVNELHEKGVSVINSAVFNGGFLVGSAYYNYKPVDERSDEGKALLDWREQFWAHCAQYDIKPAEACFNFGFNIPGVCSVALNTTKPEKVRQNIDMAEKKIPAQFWSEMIRQGMIKGL</sequence>
<comment type="caution">
    <text evidence="2">The sequence shown here is derived from an EMBL/GenBank/DDBJ whole genome shotgun (WGS) entry which is preliminary data.</text>
</comment>
<dbReference type="PANTHER" id="PTHR42686:SF1">
    <property type="entry name" value="GH17980P-RELATED"/>
    <property type="match status" value="1"/>
</dbReference>
<dbReference type="InterPro" id="IPR023210">
    <property type="entry name" value="NADP_OxRdtase_dom"/>
</dbReference>
<dbReference type="InterPro" id="IPR036812">
    <property type="entry name" value="NAD(P)_OxRdtase_dom_sf"/>
</dbReference>
<keyword evidence="3" id="KW-1185">Reference proteome</keyword>
<name>A0ABR9T970_9SPHI</name>
<protein>
    <submittedName>
        <fullName evidence="2">L-fucose dehydrogenase</fullName>
    </submittedName>
</protein>
<evidence type="ECO:0000313" key="2">
    <source>
        <dbReference type="EMBL" id="MBE8721893.1"/>
    </source>
</evidence>
<dbReference type="Proteomes" id="UP000618319">
    <property type="component" value="Unassembled WGS sequence"/>
</dbReference>
<dbReference type="PANTHER" id="PTHR42686">
    <property type="entry name" value="GH17980P-RELATED"/>
    <property type="match status" value="1"/>
</dbReference>
<organism evidence="2 3">
    <name type="scientific">Sphingobacterium pedocola</name>
    <dbReference type="NCBI Taxonomy" id="2082722"/>
    <lineage>
        <taxon>Bacteria</taxon>
        <taxon>Pseudomonadati</taxon>
        <taxon>Bacteroidota</taxon>
        <taxon>Sphingobacteriia</taxon>
        <taxon>Sphingobacteriales</taxon>
        <taxon>Sphingobacteriaceae</taxon>
        <taxon>Sphingobacterium</taxon>
    </lineage>
</organism>
<proteinExistence type="predicted"/>
<dbReference type="InterPro" id="IPR020471">
    <property type="entry name" value="AKR"/>
</dbReference>
<dbReference type="Gene3D" id="3.20.20.100">
    <property type="entry name" value="NADP-dependent oxidoreductase domain"/>
    <property type="match status" value="1"/>
</dbReference>
<dbReference type="Pfam" id="PF00248">
    <property type="entry name" value="Aldo_ket_red"/>
    <property type="match status" value="1"/>
</dbReference>
<dbReference type="RefSeq" id="WP_196939815.1">
    <property type="nucleotide sequence ID" value="NZ_MU158690.1"/>
</dbReference>
<feature type="domain" description="NADP-dependent oxidoreductase" evidence="1">
    <location>
        <begin position="12"/>
        <end position="329"/>
    </location>
</feature>
<reference evidence="2 3" key="1">
    <citation type="submission" date="2018-02" db="EMBL/GenBank/DDBJ databases">
        <title>Sphingobacterium KA21.</title>
        <authorList>
            <person name="Vasarhelyi B.M."/>
            <person name="Deshmukh S."/>
            <person name="Balint B."/>
            <person name="Kukolya J."/>
        </authorList>
    </citation>
    <scope>NUCLEOTIDE SEQUENCE [LARGE SCALE GENOMIC DNA]</scope>
    <source>
        <strain evidence="2 3">Ka21</strain>
    </source>
</reference>
<accession>A0ABR9T970</accession>
<dbReference type="EMBL" id="PSKQ01000022">
    <property type="protein sequence ID" value="MBE8721893.1"/>
    <property type="molecule type" value="Genomic_DNA"/>
</dbReference>